<dbReference type="AlphaFoldDB" id="A0AA88KQ64"/>
<dbReference type="PANTHER" id="PTHR45982:SF1">
    <property type="entry name" value="REGULATOR OF CHROMOSOME CONDENSATION"/>
    <property type="match status" value="1"/>
</dbReference>
<dbReference type="Proteomes" id="UP000816034">
    <property type="component" value="Unassembled WGS sequence"/>
</dbReference>
<dbReference type="RefSeq" id="XP_044554075.1">
    <property type="nucleotide sequence ID" value="XM_044688199.1"/>
</dbReference>
<dbReference type="PRINTS" id="PR00633">
    <property type="entry name" value="RCCNDNSATION"/>
</dbReference>
<dbReference type="PROSITE" id="PS00626">
    <property type="entry name" value="RCC1_2"/>
    <property type="match status" value="1"/>
</dbReference>
<dbReference type="PANTHER" id="PTHR45982">
    <property type="entry name" value="REGULATOR OF CHROMOSOME CONDENSATION"/>
    <property type="match status" value="1"/>
</dbReference>
<protein>
    <submittedName>
        <fullName evidence="1">Uncharacterized protein</fullName>
    </submittedName>
</protein>
<dbReference type="InterPro" id="IPR000408">
    <property type="entry name" value="Reg_chr_condens"/>
</dbReference>
<sequence length="408" mass="45479">MVFILSCGSNVYSQCCQKGSSDKITTLSPITVIPEGVSLTSVKKIACGREHTMLLLRDGRLFGIGHNQHGQIQGKTESHYSEFVKIDTTSFLKPGDCIVDVFCTQINTYVMTEYGHIYWSGWENVHAEKKYLKVHHDESDMITRIDYFVTNSNAVHCFVSAHGKLKSCGWNSHGQLSIGTKVDSYGTLREVDFDVKKIKCIALGAQFSILATTDGILYGCGSNGDFQLSSGYSTSDVFSVIDTPFKGKQIRNIVCGGFHTLVQLENEEIWGCGKNISSDMFVKLDINEPVRAIGAGWQFFICLGKSMKLYVCGANSYGQLGTTNCDEQHHITRLPPNIHISSYSKIIFDCGEYYTFCYAVSDSITNHFIFMTSILRRTNGMINRESHYPNDNLFLSDVNILSSDTSLQ</sequence>
<organism evidence="1 2">
    <name type="scientific">Naegleria lovaniensis</name>
    <name type="common">Amoeba</name>
    <dbReference type="NCBI Taxonomy" id="51637"/>
    <lineage>
        <taxon>Eukaryota</taxon>
        <taxon>Discoba</taxon>
        <taxon>Heterolobosea</taxon>
        <taxon>Tetramitia</taxon>
        <taxon>Eutetramitia</taxon>
        <taxon>Vahlkampfiidae</taxon>
        <taxon>Naegleria</taxon>
    </lineage>
</organism>
<reference evidence="1 2" key="1">
    <citation type="journal article" date="2018" name="BMC Genomics">
        <title>The genome of Naegleria lovaniensis, the basis for a comparative approach to unravel pathogenicity factors of the human pathogenic amoeba N. fowleri.</title>
        <authorList>
            <person name="Liechti N."/>
            <person name="Schurch N."/>
            <person name="Bruggmann R."/>
            <person name="Wittwer M."/>
        </authorList>
    </citation>
    <scope>NUCLEOTIDE SEQUENCE [LARGE SCALE GENOMIC DNA]</scope>
    <source>
        <strain evidence="1 2">ATCC 30569</strain>
    </source>
</reference>
<accession>A0AA88KQ64</accession>
<keyword evidence="2" id="KW-1185">Reference proteome</keyword>
<evidence type="ECO:0000313" key="2">
    <source>
        <dbReference type="Proteomes" id="UP000816034"/>
    </source>
</evidence>
<comment type="caution">
    <text evidence="1">The sequence shown here is derived from an EMBL/GenBank/DDBJ whole genome shotgun (WGS) entry which is preliminary data.</text>
</comment>
<dbReference type="InterPro" id="IPR051553">
    <property type="entry name" value="Ran_GTPase-activating"/>
</dbReference>
<dbReference type="InterPro" id="IPR009091">
    <property type="entry name" value="RCC1/BLIP-II"/>
</dbReference>
<dbReference type="SUPFAM" id="SSF50985">
    <property type="entry name" value="RCC1/BLIP-II"/>
    <property type="match status" value="2"/>
</dbReference>
<name>A0AA88KQ64_NAELO</name>
<dbReference type="Gene3D" id="2.130.10.30">
    <property type="entry name" value="Regulator of chromosome condensation 1/beta-lactamase-inhibitor protein II"/>
    <property type="match status" value="2"/>
</dbReference>
<gene>
    <name evidence="1" type="ORF">C9374_012433</name>
</gene>
<dbReference type="GeneID" id="68104887"/>
<proteinExistence type="predicted"/>
<dbReference type="Pfam" id="PF13540">
    <property type="entry name" value="RCC1_2"/>
    <property type="match status" value="2"/>
</dbReference>
<dbReference type="EMBL" id="PYSW02000005">
    <property type="protein sequence ID" value="KAG2392181.1"/>
    <property type="molecule type" value="Genomic_DNA"/>
</dbReference>
<evidence type="ECO:0000313" key="1">
    <source>
        <dbReference type="EMBL" id="KAG2392181.1"/>
    </source>
</evidence>